<comment type="caution">
    <text evidence="6">The sequence shown here is derived from an EMBL/GenBank/DDBJ whole genome shotgun (WGS) entry which is preliminary data.</text>
</comment>
<dbReference type="GO" id="GO:0045944">
    <property type="term" value="P:positive regulation of transcription by RNA polymerase II"/>
    <property type="evidence" value="ECO:0007669"/>
    <property type="project" value="TreeGrafter"/>
</dbReference>
<evidence type="ECO:0000256" key="2">
    <source>
        <dbReference type="ARBA" id="ARBA00022763"/>
    </source>
</evidence>
<evidence type="ECO:0000259" key="5">
    <source>
        <dbReference type="PROSITE" id="PS50172"/>
    </source>
</evidence>
<keyword evidence="2" id="KW-0227">DNA damage</keyword>
<feature type="region of interest" description="Disordered" evidence="4">
    <location>
        <begin position="735"/>
        <end position="796"/>
    </location>
</feature>
<feature type="region of interest" description="Disordered" evidence="4">
    <location>
        <begin position="302"/>
        <end position="378"/>
    </location>
</feature>
<dbReference type="PROSITE" id="PS50172">
    <property type="entry name" value="BRCT"/>
    <property type="match status" value="1"/>
</dbReference>
<dbReference type="SUPFAM" id="SSF52113">
    <property type="entry name" value="BRCT domain"/>
    <property type="match status" value="2"/>
</dbReference>
<feature type="compositionally biased region" description="Low complexity" evidence="4">
    <location>
        <begin position="544"/>
        <end position="562"/>
    </location>
</feature>
<dbReference type="GO" id="GO:0005634">
    <property type="term" value="C:nucleus"/>
    <property type="evidence" value="ECO:0007669"/>
    <property type="project" value="UniProtKB-SubCell"/>
</dbReference>
<feature type="compositionally biased region" description="Basic and acidic residues" evidence="4">
    <location>
        <begin position="769"/>
        <end position="785"/>
    </location>
</feature>
<evidence type="ECO:0000256" key="3">
    <source>
        <dbReference type="ARBA" id="ARBA00023242"/>
    </source>
</evidence>
<dbReference type="Proteomes" id="UP000192578">
    <property type="component" value="Unassembled WGS sequence"/>
</dbReference>
<dbReference type="Pfam" id="PF18428">
    <property type="entry name" value="BRCT_3"/>
    <property type="match status" value="1"/>
</dbReference>
<dbReference type="InterPro" id="IPR047249">
    <property type="entry name" value="BRCT_p53bp1-like_rpt1"/>
</dbReference>
<protein>
    <submittedName>
        <fullName evidence="6">Tumor suppressor p53-binding protein 1</fullName>
    </submittedName>
</protein>
<name>A0A1W0WHZ0_HYPEX</name>
<evidence type="ECO:0000256" key="4">
    <source>
        <dbReference type="SAM" id="MobiDB-lite"/>
    </source>
</evidence>
<dbReference type="PANTHER" id="PTHR15321">
    <property type="entry name" value="TUMOR SUPPRESSOR P53-BINDING PROTEIN 1"/>
    <property type="match status" value="1"/>
</dbReference>
<dbReference type="InterPro" id="IPR001357">
    <property type="entry name" value="BRCT_dom"/>
</dbReference>
<comment type="subcellular location">
    <subcellularLocation>
        <location evidence="1">Nucleus</location>
    </subcellularLocation>
</comment>
<proteinExistence type="predicted"/>
<reference evidence="7" key="1">
    <citation type="submission" date="2017-01" db="EMBL/GenBank/DDBJ databases">
        <title>Comparative genomics of anhydrobiosis in the tardigrade Hypsibius dujardini.</title>
        <authorList>
            <person name="Yoshida Y."/>
            <person name="Koutsovoulos G."/>
            <person name="Laetsch D."/>
            <person name="Stevens L."/>
            <person name="Kumar S."/>
            <person name="Horikawa D."/>
            <person name="Ishino K."/>
            <person name="Komine S."/>
            <person name="Tomita M."/>
            <person name="Blaxter M."/>
            <person name="Arakawa K."/>
        </authorList>
    </citation>
    <scope>NUCLEOTIDE SEQUENCE [LARGE SCALE GENOMIC DNA]</scope>
    <source>
        <strain evidence="7">Z151</strain>
    </source>
</reference>
<dbReference type="EMBL" id="MTYJ01000098">
    <property type="protein sequence ID" value="OQV14828.1"/>
    <property type="molecule type" value="Genomic_DNA"/>
</dbReference>
<keyword evidence="3" id="KW-0539">Nucleus</keyword>
<evidence type="ECO:0000256" key="1">
    <source>
        <dbReference type="ARBA" id="ARBA00004123"/>
    </source>
</evidence>
<dbReference type="Pfam" id="PF16770">
    <property type="entry name" value="RTT107_BRCT_5"/>
    <property type="match status" value="1"/>
</dbReference>
<evidence type="ECO:0000313" key="6">
    <source>
        <dbReference type="EMBL" id="OQV14828.1"/>
    </source>
</evidence>
<evidence type="ECO:0000313" key="7">
    <source>
        <dbReference type="Proteomes" id="UP000192578"/>
    </source>
</evidence>
<keyword evidence="7" id="KW-1185">Reference proteome</keyword>
<dbReference type="GO" id="GO:0000077">
    <property type="term" value="P:DNA damage checkpoint signaling"/>
    <property type="evidence" value="ECO:0007669"/>
    <property type="project" value="TreeGrafter"/>
</dbReference>
<dbReference type="PANTHER" id="PTHR15321:SF3">
    <property type="entry name" value="TP53-BINDING PROTEIN 1"/>
    <property type="match status" value="1"/>
</dbReference>
<dbReference type="CDD" id="cd17745">
    <property type="entry name" value="BRCT_p53bp1_rpt1"/>
    <property type="match status" value="1"/>
</dbReference>
<organism evidence="6 7">
    <name type="scientific">Hypsibius exemplaris</name>
    <name type="common">Freshwater tardigrade</name>
    <dbReference type="NCBI Taxonomy" id="2072580"/>
    <lineage>
        <taxon>Eukaryota</taxon>
        <taxon>Metazoa</taxon>
        <taxon>Ecdysozoa</taxon>
        <taxon>Tardigrada</taxon>
        <taxon>Eutardigrada</taxon>
        <taxon>Parachela</taxon>
        <taxon>Hypsibioidea</taxon>
        <taxon>Hypsibiidae</taxon>
        <taxon>Hypsibius</taxon>
    </lineage>
</organism>
<feature type="region of interest" description="Disordered" evidence="4">
    <location>
        <begin position="165"/>
        <end position="201"/>
    </location>
</feature>
<feature type="region of interest" description="Disordered" evidence="4">
    <location>
        <begin position="517"/>
        <end position="604"/>
    </location>
</feature>
<dbReference type="AlphaFoldDB" id="A0A1W0WHZ0"/>
<dbReference type="InterPro" id="IPR036420">
    <property type="entry name" value="BRCT_dom_sf"/>
</dbReference>
<dbReference type="GO" id="GO:0042393">
    <property type="term" value="F:histone binding"/>
    <property type="evidence" value="ECO:0007669"/>
    <property type="project" value="TreeGrafter"/>
</dbReference>
<dbReference type="Gene3D" id="2.30.30.140">
    <property type="match status" value="1"/>
</dbReference>
<feature type="compositionally biased region" description="Low complexity" evidence="4">
    <location>
        <begin position="745"/>
        <end position="756"/>
    </location>
</feature>
<gene>
    <name evidence="6" type="ORF">BV898_10977</name>
</gene>
<feature type="domain" description="BRCT" evidence="5">
    <location>
        <begin position="793"/>
        <end position="876"/>
    </location>
</feature>
<accession>A0A1W0WHZ0</accession>
<dbReference type="InterPro" id="IPR047252">
    <property type="entry name" value="TP53BP1-like"/>
</dbReference>
<dbReference type="InterPro" id="IPR047250">
    <property type="entry name" value="BRCT_p53bp1-like_rpt2"/>
</dbReference>
<dbReference type="CDD" id="cd17724">
    <property type="entry name" value="BRCT_p53bp1_rpt2"/>
    <property type="match status" value="1"/>
</dbReference>
<dbReference type="Gene3D" id="3.40.50.10190">
    <property type="entry name" value="BRCT domain"/>
    <property type="match status" value="2"/>
</dbReference>
<sequence length="1011" mass="110494">MSLSDELVNAVAARVVSFGSFLMATLHASTYLHEPSFHTGVQHVDSASCTHYCSTVTYNSKSPDILRLIFAAFGGERYTGIAELSLGEKALVLDINMDVDAIGNANSAQLEQAPQAEDLQNGHKELELQQTDDVDVLEQVEIAEEQRAADILNHSKSNGHFNAVAEEPKEDSQALIKAKSVSPKKEPPKFEPSADSQMSDDGATAVDFTEDVEMVDQKQNGDTEPLSSVPAKGKFLKKTTSVKYFIQTSVQSDYYEDSELVFKGKPVESQKETDAIPATVTVDILPCSDEAFLEAKKAAKKGKMEELSGDEESAVTVTTSKRPAVKEPSVAGSDAARLVGKRRSTRTTVLSDDDDEDGTPLGKTSKPGRNGHDKSKESSTQEYVLALWPDNNRFYPALYDASKKSRKGSVFAVVRFLDQSIDVDMKKSAVYLVSALNKVLEEHPEKKITVECRVRAGDDEYEDATVLKVNRGEGKPPTYDLKTDDGVEKFAVALPDIAMEFDEITCKLINELKPIEGSSAESKNGDLNGDTAASESGSSKRKNGSSSGKRVATASPAKTATTAEKKPAASKATAKASVKKTKPRSPSPAPEEEDEAPREVTAEDRETVFRIGKTEFFRGEKVFAMWDEDRRYYAGRVTGARGSKFKIEWSENDQVNYVEVPEIIREKDILVEGTRINVIAEGKAYYDEMIFNVYMEDGNHLLSSKKGAIVPKNFNVMMIQAEDVKRWRKMGASAAKPAKAEAAEAKGALSRGASSSSRKRERSGSADPEAEKPKRAPKGKPDSVKESSPPAAESTMPLTNAAFIITSGADKDSTFEREYIVKKVEELGGAVLNTFEELNNSSGKRYLVAPTACRTAKFLQCLAANIPCVSHKWIIEVADKVGRSKVDFEKFRLPSGKSSQTNKMVAWQPRKTLLDNLRVGLFGGTGFRNTWVPALKAGKAEPTVLEEKDVSESAVSKLDCVIVEDVASARLTASCNNKKVKMVTVEWIIQTLIHGTKQGYDFWPYQEPGTA</sequence>
<dbReference type="OrthoDB" id="129353at2759"/>